<comment type="caution">
    <text evidence="1">The sequence shown here is derived from an EMBL/GenBank/DDBJ whole genome shotgun (WGS) entry which is preliminary data.</text>
</comment>
<evidence type="ECO:0000313" key="2">
    <source>
        <dbReference type="Proteomes" id="UP000614350"/>
    </source>
</evidence>
<proteinExistence type="predicted"/>
<reference evidence="1" key="1">
    <citation type="journal article" date="2020" name="G3 (Bethesda)">
        <title>High-Quality Assemblies for Three Invasive Social Wasps from the &lt;i&gt;Vespula&lt;/i&gt; Genus.</title>
        <authorList>
            <person name="Harrop T.W.R."/>
            <person name="Guhlin J."/>
            <person name="McLaughlin G.M."/>
            <person name="Permina E."/>
            <person name="Stockwell P."/>
            <person name="Gilligan J."/>
            <person name="Le Lec M.F."/>
            <person name="Gruber M.A.M."/>
            <person name="Quinn O."/>
            <person name="Lovegrove M."/>
            <person name="Duncan E.J."/>
            <person name="Remnant E.J."/>
            <person name="Van Eeckhoven J."/>
            <person name="Graham B."/>
            <person name="Knapp R.A."/>
            <person name="Langford K.W."/>
            <person name="Kronenberg Z."/>
            <person name="Press M.O."/>
            <person name="Eacker S.M."/>
            <person name="Wilson-Rankin E.E."/>
            <person name="Purcell J."/>
            <person name="Lester P.J."/>
            <person name="Dearden P.K."/>
        </authorList>
    </citation>
    <scope>NUCLEOTIDE SEQUENCE</scope>
    <source>
        <strain evidence="1">Marl-1</strain>
    </source>
</reference>
<dbReference type="Proteomes" id="UP000614350">
    <property type="component" value="Unassembled WGS sequence"/>
</dbReference>
<evidence type="ECO:0000313" key="1">
    <source>
        <dbReference type="EMBL" id="KAF7388853.1"/>
    </source>
</evidence>
<sequence length="68" mass="7935">MCGHATLDGHQISQHAFPIRFQYGNSPLALEVLESVEEEDEYNDERSRNLENSFDCEDRLGTRKCRFE</sequence>
<protein>
    <submittedName>
        <fullName evidence="1">Uncharacterized protein</fullName>
    </submittedName>
</protein>
<accession>A0A834JI72</accession>
<name>A0A834JI72_VESVU</name>
<organism evidence="1 2">
    <name type="scientific">Vespula vulgaris</name>
    <name type="common">Yellow jacket</name>
    <name type="synonym">Wasp</name>
    <dbReference type="NCBI Taxonomy" id="7454"/>
    <lineage>
        <taxon>Eukaryota</taxon>
        <taxon>Metazoa</taxon>
        <taxon>Ecdysozoa</taxon>
        <taxon>Arthropoda</taxon>
        <taxon>Hexapoda</taxon>
        <taxon>Insecta</taxon>
        <taxon>Pterygota</taxon>
        <taxon>Neoptera</taxon>
        <taxon>Endopterygota</taxon>
        <taxon>Hymenoptera</taxon>
        <taxon>Apocrita</taxon>
        <taxon>Aculeata</taxon>
        <taxon>Vespoidea</taxon>
        <taxon>Vespidae</taxon>
        <taxon>Vespinae</taxon>
        <taxon>Vespula</taxon>
    </lineage>
</organism>
<keyword evidence="2" id="KW-1185">Reference proteome</keyword>
<dbReference type="EMBL" id="JACSEA010000011">
    <property type="protein sequence ID" value="KAF7388853.1"/>
    <property type="molecule type" value="Genomic_DNA"/>
</dbReference>
<dbReference type="AlphaFoldDB" id="A0A834JI72"/>
<gene>
    <name evidence="1" type="ORF">HZH66_009990</name>
</gene>